<accession>A0A0F9SKP5</accession>
<name>A0A0F9SKP5_9ZZZZ</name>
<organism evidence="1">
    <name type="scientific">marine sediment metagenome</name>
    <dbReference type="NCBI Taxonomy" id="412755"/>
    <lineage>
        <taxon>unclassified sequences</taxon>
        <taxon>metagenomes</taxon>
        <taxon>ecological metagenomes</taxon>
    </lineage>
</organism>
<comment type="caution">
    <text evidence="1">The sequence shown here is derived from an EMBL/GenBank/DDBJ whole genome shotgun (WGS) entry which is preliminary data.</text>
</comment>
<gene>
    <name evidence="1" type="ORF">LCGC14_0840510</name>
</gene>
<dbReference type="AlphaFoldDB" id="A0A0F9SKP5"/>
<evidence type="ECO:0000313" key="1">
    <source>
        <dbReference type="EMBL" id="KKN29783.1"/>
    </source>
</evidence>
<dbReference type="EMBL" id="LAZR01002458">
    <property type="protein sequence ID" value="KKN29783.1"/>
    <property type="molecule type" value="Genomic_DNA"/>
</dbReference>
<reference evidence="1" key="1">
    <citation type="journal article" date="2015" name="Nature">
        <title>Complex archaea that bridge the gap between prokaryotes and eukaryotes.</title>
        <authorList>
            <person name="Spang A."/>
            <person name="Saw J.H."/>
            <person name="Jorgensen S.L."/>
            <person name="Zaremba-Niedzwiedzka K."/>
            <person name="Martijn J."/>
            <person name="Lind A.E."/>
            <person name="van Eijk R."/>
            <person name="Schleper C."/>
            <person name="Guy L."/>
            <person name="Ettema T.J."/>
        </authorList>
    </citation>
    <scope>NUCLEOTIDE SEQUENCE</scope>
</reference>
<sequence>MEKEFTDVSIPTSLYKKIEGKIKDSEITSVSSYVAKVLRESLLKEEETQEALTKEDEEKVKKRLKALGYID</sequence>
<protein>
    <recommendedName>
        <fullName evidence="2">CopG family transcriptional regulator</fullName>
    </recommendedName>
</protein>
<proteinExistence type="predicted"/>
<evidence type="ECO:0008006" key="2">
    <source>
        <dbReference type="Google" id="ProtNLM"/>
    </source>
</evidence>